<name>A0A5N5WL78_9EURO</name>
<accession>A0A5N5WL78</accession>
<gene>
    <name evidence="1" type="ORF">BDV29DRAFT_185194</name>
</gene>
<dbReference type="EMBL" id="ML732419">
    <property type="protein sequence ID" value="KAB8068064.1"/>
    <property type="molecule type" value="Genomic_DNA"/>
</dbReference>
<reference evidence="1 2" key="1">
    <citation type="submission" date="2019-04" db="EMBL/GenBank/DDBJ databases">
        <title>Friends and foes A comparative genomics study of 23 Aspergillus species from section Flavi.</title>
        <authorList>
            <consortium name="DOE Joint Genome Institute"/>
            <person name="Kjaerbolling I."/>
            <person name="Vesth T."/>
            <person name="Frisvad J.C."/>
            <person name="Nybo J.L."/>
            <person name="Theobald S."/>
            <person name="Kildgaard S."/>
            <person name="Isbrandt T."/>
            <person name="Kuo A."/>
            <person name="Sato A."/>
            <person name="Lyhne E.K."/>
            <person name="Kogle M.E."/>
            <person name="Wiebenga A."/>
            <person name="Kun R.S."/>
            <person name="Lubbers R.J."/>
            <person name="Makela M.R."/>
            <person name="Barry K."/>
            <person name="Chovatia M."/>
            <person name="Clum A."/>
            <person name="Daum C."/>
            <person name="Haridas S."/>
            <person name="He G."/>
            <person name="LaButti K."/>
            <person name="Lipzen A."/>
            <person name="Mondo S."/>
            <person name="Riley R."/>
            <person name="Salamov A."/>
            <person name="Simmons B.A."/>
            <person name="Magnuson J.K."/>
            <person name="Henrissat B."/>
            <person name="Mortensen U.H."/>
            <person name="Larsen T.O."/>
            <person name="Devries R.P."/>
            <person name="Grigoriev I.V."/>
            <person name="Machida M."/>
            <person name="Baker S.E."/>
            <person name="Andersen M.R."/>
        </authorList>
    </citation>
    <scope>NUCLEOTIDE SEQUENCE [LARGE SCALE GENOMIC DNA]</scope>
    <source>
        <strain evidence="1 2">CBS 151.66</strain>
    </source>
</reference>
<dbReference type="AlphaFoldDB" id="A0A5N5WL78"/>
<dbReference type="Proteomes" id="UP000326565">
    <property type="component" value="Unassembled WGS sequence"/>
</dbReference>
<organism evidence="1 2">
    <name type="scientific">Aspergillus leporis</name>
    <dbReference type="NCBI Taxonomy" id="41062"/>
    <lineage>
        <taxon>Eukaryota</taxon>
        <taxon>Fungi</taxon>
        <taxon>Dikarya</taxon>
        <taxon>Ascomycota</taxon>
        <taxon>Pezizomycotina</taxon>
        <taxon>Eurotiomycetes</taxon>
        <taxon>Eurotiomycetidae</taxon>
        <taxon>Eurotiales</taxon>
        <taxon>Aspergillaceae</taxon>
        <taxon>Aspergillus</taxon>
        <taxon>Aspergillus subgen. Circumdati</taxon>
    </lineage>
</organism>
<proteinExistence type="predicted"/>
<feature type="non-terminal residue" evidence="1">
    <location>
        <position position="99"/>
    </location>
</feature>
<evidence type="ECO:0000313" key="2">
    <source>
        <dbReference type="Proteomes" id="UP000326565"/>
    </source>
</evidence>
<evidence type="ECO:0000313" key="1">
    <source>
        <dbReference type="EMBL" id="KAB8068064.1"/>
    </source>
</evidence>
<keyword evidence="2" id="KW-1185">Reference proteome</keyword>
<sequence length="99" mass="10806">MEDGNPNPRPMGVDYSSGFVGHFIGSIPWYNCIADQKKGGFGVWKSSATPLACATLEQRAQVFICSAGDPTGMESSTNQLRVKFHRGEADNGGIWQLRR</sequence>
<protein>
    <submittedName>
        <fullName evidence="1">Uncharacterized protein</fullName>
    </submittedName>
</protein>